<keyword evidence="15 20" id="KW-0472">Membrane</keyword>
<comment type="pathway">
    <text evidence="4">Lipid metabolism.</text>
</comment>
<evidence type="ECO:0000256" key="17">
    <source>
        <dbReference type="ARBA" id="ARBA00023264"/>
    </source>
</evidence>
<evidence type="ECO:0000313" key="21">
    <source>
        <dbReference type="EMBL" id="MBF1272325.1"/>
    </source>
</evidence>
<keyword evidence="10 18" id="KW-0808">Transferase</keyword>
<keyword evidence="8" id="KW-1003">Cell membrane</keyword>
<dbReference type="PROSITE" id="PS01315">
    <property type="entry name" value="CDS"/>
    <property type="match status" value="1"/>
</dbReference>
<dbReference type="GO" id="GO:0005886">
    <property type="term" value="C:plasma membrane"/>
    <property type="evidence" value="ECO:0007669"/>
    <property type="project" value="UniProtKB-SubCell"/>
</dbReference>
<dbReference type="PANTHER" id="PTHR46382">
    <property type="entry name" value="PHOSPHATIDATE CYTIDYLYLTRANSFERASE"/>
    <property type="match status" value="1"/>
</dbReference>
<comment type="similarity">
    <text evidence="5 18">Belongs to the CDS family.</text>
</comment>
<evidence type="ECO:0000256" key="5">
    <source>
        <dbReference type="ARBA" id="ARBA00010185"/>
    </source>
</evidence>
<protein>
    <recommendedName>
        <fullName evidence="7 18">Phosphatidate cytidylyltransferase</fullName>
        <ecNumber evidence="6 18">2.7.7.41</ecNumber>
    </recommendedName>
</protein>
<dbReference type="GO" id="GO:0004605">
    <property type="term" value="F:phosphatidate cytidylyltransferase activity"/>
    <property type="evidence" value="ECO:0007669"/>
    <property type="project" value="UniProtKB-EC"/>
</dbReference>
<feature type="region of interest" description="Disordered" evidence="19">
    <location>
        <begin position="1"/>
        <end position="23"/>
    </location>
</feature>
<keyword evidence="16" id="KW-0594">Phospholipid biosynthesis</keyword>
<feature type="transmembrane region" description="Helical" evidence="20">
    <location>
        <begin position="161"/>
        <end position="182"/>
    </location>
</feature>
<evidence type="ECO:0000256" key="7">
    <source>
        <dbReference type="ARBA" id="ARBA00019373"/>
    </source>
</evidence>
<dbReference type="EC" id="2.7.7.41" evidence="6 18"/>
<evidence type="ECO:0000256" key="12">
    <source>
        <dbReference type="ARBA" id="ARBA00022695"/>
    </source>
</evidence>
<sequence length="298" mass="33219">MVEQKDSSTEQKENRTGQSKGQNEHKLSSFLTRLISGLVLLLLLFGILPLGGLPVLVFCLFLSLFASYELLHCFSLDKKGISFLSYFFVILYYSALFLHLPISFFLLLSYLFLLGFYYVLSYPKADIREIALLFLVFPYAGILLSYIYLCRSLPHGKVLVWLVFLSSWGADTCAYCAGLLFGKHKMTPVLSPKKTWEGAVGGILGSGILSFIFAIIFKGHGLPLHLSPFLLALAVSLAALFSIGGDLMASGMKRDFQIKDYSHLIPGHGGILDRFDSVLFTAPIIYYGITVLDYFKKI</sequence>
<feature type="transmembrane region" description="Helical" evidence="20">
    <location>
        <begin position="132"/>
        <end position="149"/>
    </location>
</feature>
<evidence type="ECO:0000256" key="20">
    <source>
        <dbReference type="SAM" id="Phobius"/>
    </source>
</evidence>
<evidence type="ECO:0000256" key="3">
    <source>
        <dbReference type="ARBA" id="ARBA00005119"/>
    </source>
</evidence>
<dbReference type="GO" id="GO:0016024">
    <property type="term" value="P:CDP-diacylglycerol biosynthetic process"/>
    <property type="evidence" value="ECO:0007669"/>
    <property type="project" value="TreeGrafter"/>
</dbReference>
<feature type="transmembrane region" description="Helical" evidence="20">
    <location>
        <begin position="53"/>
        <end position="71"/>
    </location>
</feature>
<evidence type="ECO:0000256" key="4">
    <source>
        <dbReference type="ARBA" id="ARBA00005189"/>
    </source>
</evidence>
<evidence type="ECO:0000256" key="2">
    <source>
        <dbReference type="ARBA" id="ARBA00004651"/>
    </source>
</evidence>
<keyword evidence="11 18" id="KW-0812">Transmembrane</keyword>
<evidence type="ECO:0000256" key="6">
    <source>
        <dbReference type="ARBA" id="ARBA00012487"/>
    </source>
</evidence>
<comment type="catalytic activity">
    <reaction evidence="1 18">
        <text>a 1,2-diacyl-sn-glycero-3-phosphate + CTP + H(+) = a CDP-1,2-diacyl-sn-glycerol + diphosphate</text>
        <dbReference type="Rhea" id="RHEA:16229"/>
        <dbReference type="ChEBI" id="CHEBI:15378"/>
        <dbReference type="ChEBI" id="CHEBI:33019"/>
        <dbReference type="ChEBI" id="CHEBI:37563"/>
        <dbReference type="ChEBI" id="CHEBI:58332"/>
        <dbReference type="ChEBI" id="CHEBI:58608"/>
        <dbReference type="EC" id="2.7.7.41"/>
    </reaction>
</comment>
<dbReference type="AlphaFoldDB" id="A0A930GVC2"/>
<dbReference type="Proteomes" id="UP000775770">
    <property type="component" value="Unassembled WGS sequence"/>
</dbReference>
<evidence type="ECO:0000256" key="19">
    <source>
        <dbReference type="SAM" id="MobiDB-lite"/>
    </source>
</evidence>
<accession>A0A930GVC2</accession>
<feature type="transmembrane region" description="Helical" evidence="20">
    <location>
        <begin position="80"/>
        <end position="96"/>
    </location>
</feature>
<keyword evidence="17" id="KW-1208">Phospholipid metabolism</keyword>
<name>A0A930GVC2_9FIRM</name>
<evidence type="ECO:0000256" key="13">
    <source>
        <dbReference type="ARBA" id="ARBA00022989"/>
    </source>
</evidence>
<evidence type="ECO:0000256" key="18">
    <source>
        <dbReference type="RuleBase" id="RU003938"/>
    </source>
</evidence>
<dbReference type="RefSeq" id="WP_007156172.1">
    <property type="nucleotide sequence ID" value="NZ_JABZRA010000023.1"/>
</dbReference>
<reference evidence="21" key="1">
    <citation type="submission" date="2020-04" db="EMBL/GenBank/DDBJ databases">
        <title>Deep metagenomics examines the oral microbiome during advanced dental caries in children, revealing novel taxa and co-occurrences with host molecules.</title>
        <authorList>
            <person name="Baker J.L."/>
            <person name="Morton J.T."/>
            <person name="Dinis M."/>
            <person name="Alvarez R."/>
            <person name="Tran N.C."/>
            <person name="Knight R."/>
            <person name="Edlund A."/>
        </authorList>
    </citation>
    <scope>NUCLEOTIDE SEQUENCE</scope>
    <source>
        <strain evidence="21">JCVI_38_bin.19</strain>
    </source>
</reference>
<dbReference type="EMBL" id="JABZRA010000023">
    <property type="protein sequence ID" value="MBF1272325.1"/>
    <property type="molecule type" value="Genomic_DNA"/>
</dbReference>
<proteinExistence type="inferred from homology"/>
<feature type="transmembrane region" description="Helical" evidence="20">
    <location>
        <begin position="194"/>
        <end position="217"/>
    </location>
</feature>
<evidence type="ECO:0000256" key="14">
    <source>
        <dbReference type="ARBA" id="ARBA00023098"/>
    </source>
</evidence>
<organism evidence="21 22">
    <name type="scientific">Oribacterium sinus</name>
    <dbReference type="NCBI Taxonomy" id="237576"/>
    <lineage>
        <taxon>Bacteria</taxon>
        <taxon>Bacillati</taxon>
        <taxon>Bacillota</taxon>
        <taxon>Clostridia</taxon>
        <taxon>Lachnospirales</taxon>
        <taxon>Lachnospiraceae</taxon>
        <taxon>Oribacterium</taxon>
    </lineage>
</organism>
<keyword evidence="13 20" id="KW-1133">Transmembrane helix</keyword>
<feature type="transmembrane region" description="Helical" evidence="20">
    <location>
        <begin position="229"/>
        <end position="249"/>
    </location>
</feature>
<feature type="transmembrane region" description="Helical" evidence="20">
    <location>
        <begin position="102"/>
        <end position="120"/>
    </location>
</feature>
<evidence type="ECO:0000256" key="8">
    <source>
        <dbReference type="ARBA" id="ARBA00022475"/>
    </source>
</evidence>
<evidence type="ECO:0000313" key="22">
    <source>
        <dbReference type="Proteomes" id="UP000775770"/>
    </source>
</evidence>
<dbReference type="Pfam" id="PF01148">
    <property type="entry name" value="CTP_transf_1"/>
    <property type="match status" value="1"/>
</dbReference>
<evidence type="ECO:0000256" key="16">
    <source>
        <dbReference type="ARBA" id="ARBA00023209"/>
    </source>
</evidence>
<gene>
    <name evidence="21" type="ORF">HXM90_02710</name>
</gene>
<keyword evidence="14" id="KW-0443">Lipid metabolism</keyword>
<comment type="subcellular location">
    <subcellularLocation>
        <location evidence="2">Cell membrane</location>
        <topology evidence="2">Multi-pass membrane protein</topology>
    </subcellularLocation>
</comment>
<evidence type="ECO:0000256" key="1">
    <source>
        <dbReference type="ARBA" id="ARBA00001698"/>
    </source>
</evidence>
<evidence type="ECO:0000256" key="11">
    <source>
        <dbReference type="ARBA" id="ARBA00022692"/>
    </source>
</evidence>
<keyword evidence="9" id="KW-0444">Lipid biosynthesis</keyword>
<comment type="pathway">
    <text evidence="3 18">Phospholipid metabolism; CDP-diacylglycerol biosynthesis; CDP-diacylglycerol from sn-glycerol 3-phosphate: step 3/3.</text>
</comment>
<dbReference type="PANTHER" id="PTHR46382:SF1">
    <property type="entry name" value="PHOSPHATIDATE CYTIDYLYLTRANSFERASE"/>
    <property type="match status" value="1"/>
</dbReference>
<keyword evidence="12 18" id="KW-0548">Nucleotidyltransferase</keyword>
<feature type="compositionally biased region" description="Basic and acidic residues" evidence="19">
    <location>
        <begin position="1"/>
        <end position="15"/>
    </location>
</feature>
<evidence type="ECO:0000256" key="10">
    <source>
        <dbReference type="ARBA" id="ARBA00022679"/>
    </source>
</evidence>
<comment type="caution">
    <text evidence="21">The sequence shown here is derived from an EMBL/GenBank/DDBJ whole genome shotgun (WGS) entry which is preliminary data.</text>
</comment>
<dbReference type="InterPro" id="IPR000374">
    <property type="entry name" value="PC_trans"/>
</dbReference>
<evidence type="ECO:0000256" key="9">
    <source>
        <dbReference type="ARBA" id="ARBA00022516"/>
    </source>
</evidence>
<evidence type="ECO:0000256" key="15">
    <source>
        <dbReference type="ARBA" id="ARBA00023136"/>
    </source>
</evidence>